<dbReference type="InterPro" id="IPR003823">
    <property type="entry name" value="CP12_dom"/>
</dbReference>
<dbReference type="Proteomes" id="UP000317990">
    <property type="component" value="Unassembled WGS sequence"/>
</dbReference>
<dbReference type="AlphaFoldDB" id="A0A524RMT3"/>
<evidence type="ECO:0000313" key="3">
    <source>
        <dbReference type="Proteomes" id="UP000317990"/>
    </source>
</evidence>
<proteinExistence type="predicted"/>
<name>A0A524RMT3_9CHRO</name>
<sequence length="56" mass="6647">MAMASGDTTKIGHLEWELEWLEQFRSHHPDDDHDPHPFELFCEAYPDADECRIYDV</sequence>
<dbReference type="EMBL" id="SRMO01000070">
    <property type="protein sequence ID" value="TGG91955.1"/>
    <property type="molecule type" value="Genomic_DNA"/>
</dbReference>
<dbReference type="SMART" id="SM01093">
    <property type="entry name" value="CP12"/>
    <property type="match status" value="1"/>
</dbReference>
<comment type="caution">
    <text evidence="2">The sequence shown here is derived from an EMBL/GenBank/DDBJ whole genome shotgun (WGS) entry which is preliminary data.</text>
</comment>
<reference evidence="2 3" key="1">
    <citation type="journal article" date="2019" name="mSystems">
        <title>Life at home and on the roam: Genomic adaptions reflect the dual lifestyle of an intracellular, facultative symbiont.</title>
        <authorList>
            <person name="Burgsdorf I."/>
        </authorList>
    </citation>
    <scope>NUCLEOTIDE SEQUENCE [LARGE SCALE GENOMIC DNA]</scope>
    <source>
        <strain evidence="2">277cV</strain>
    </source>
</reference>
<dbReference type="Pfam" id="PF02672">
    <property type="entry name" value="CP12"/>
    <property type="match status" value="1"/>
</dbReference>
<accession>A0A524RMT3</accession>
<organism evidence="2 3">
    <name type="scientific">Aphanocapsa feldmannii 277cV</name>
    <dbReference type="NCBI Taxonomy" id="2507553"/>
    <lineage>
        <taxon>Bacteria</taxon>
        <taxon>Bacillati</taxon>
        <taxon>Cyanobacteriota</taxon>
        <taxon>Cyanophyceae</taxon>
        <taxon>Oscillatoriophycideae</taxon>
        <taxon>Chroococcales</taxon>
        <taxon>Microcystaceae</taxon>
        <taxon>Aphanocapsa</taxon>
    </lineage>
</organism>
<gene>
    <name evidence="2" type="ORF">ERJ67_06860</name>
</gene>
<evidence type="ECO:0000313" key="2">
    <source>
        <dbReference type="EMBL" id="TGG91955.1"/>
    </source>
</evidence>
<feature type="domain" description="CP12" evidence="1">
    <location>
        <begin position="2"/>
        <end position="56"/>
    </location>
</feature>
<evidence type="ECO:0000259" key="1">
    <source>
        <dbReference type="SMART" id="SM01093"/>
    </source>
</evidence>
<protein>
    <recommendedName>
        <fullName evidence="1">CP12 domain-containing protein</fullName>
    </recommendedName>
</protein>